<organism evidence="2 3">
    <name type="scientific">Spongiibacter thalassae</name>
    <dbReference type="NCBI Taxonomy" id="2721624"/>
    <lineage>
        <taxon>Bacteria</taxon>
        <taxon>Pseudomonadati</taxon>
        <taxon>Pseudomonadota</taxon>
        <taxon>Gammaproteobacteria</taxon>
        <taxon>Cellvibrionales</taxon>
        <taxon>Spongiibacteraceae</taxon>
        <taxon>Spongiibacter</taxon>
    </lineage>
</organism>
<dbReference type="Proteomes" id="UP000765845">
    <property type="component" value="Unassembled WGS sequence"/>
</dbReference>
<evidence type="ECO:0000313" key="3">
    <source>
        <dbReference type="Proteomes" id="UP000765845"/>
    </source>
</evidence>
<protein>
    <recommendedName>
        <fullName evidence="4">PH domain-containing protein</fullName>
    </recommendedName>
</protein>
<keyword evidence="3" id="KW-1185">Reference proteome</keyword>
<feature type="compositionally biased region" description="Basic residues" evidence="1">
    <location>
        <begin position="61"/>
        <end position="72"/>
    </location>
</feature>
<feature type="region of interest" description="Disordered" evidence="1">
    <location>
        <begin position="47"/>
        <end position="128"/>
    </location>
</feature>
<feature type="compositionally biased region" description="Basic and acidic residues" evidence="1">
    <location>
        <begin position="75"/>
        <end position="90"/>
    </location>
</feature>
<gene>
    <name evidence="2" type="ORF">HCU74_05590</name>
</gene>
<evidence type="ECO:0000256" key="1">
    <source>
        <dbReference type="SAM" id="MobiDB-lite"/>
    </source>
</evidence>
<accession>A0ABX1GCL2</accession>
<evidence type="ECO:0000313" key="2">
    <source>
        <dbReference type="EMBL" id="NKI16892.1"/>
    </source>
</evidence>
<sequence length="128" mass="14755">MPRNNKNSEAQGWLNSLHKMRVWAKENNLPIQYELTVVRKAIAAQILADANSEPPKESTPKPRKKKPFKKFQLKQAEKIKSENRQQEKKPTAKVYRKLPLADSDRKGKSEDALDYRISGSFGHGKRSR</sequence>
<reference evidence="2 3" key="1">
    <citation type="submission" date="2020-04" db="EMBL/GenBank/DDBJ databases">
        <authorList>
            <person name="Yoon J."/>
        </authorList>
    </citation>
    <scope>NUCLEOTIDE SEQUENCE [LARGE SCALE GENOMIC DNA]</scope>
    <source>
        <strain evidence="2 3">KMU-166</strain>
    </source>
</reference>
<feature type="compositionally biased region" description="Basic and acidic residues" evidence="1">
    <location>
        <begin position="102"/>
        <end position="114"/>
    </location>
</feature>
<comment type="caution">
    <text evidence="2">The sequence shown here is derived from an EMBL/GenBank/DDBJ whole genome shotgun (WGS) entry which is preliminary data.</text>
</comment>
<name>A0ABX1GCL2_9GAMM</name>
<proteinExistence type="predicted"/>
<dbReference type="RefSeq" id="WP_168449436.1">
    <property type="nucleotide sequence ID" value="NZ_JAAWWK010000002.1"/>
</dbReference>
<evidence type="ECO:0008006" key="4">
    <source>
        <dbReference type="Google" id="ProtNLM"/>
    </source>
</evidence>
<dbReference type="EMBL" id="JAAWWK010000002">
    <property type="protein sequence ID" value="NKI16892.1"/>
    <property type="molecule type" value="Genomic_DNA"/>
</dbReference>